<name>A0A6J7DYP0_9ZZZZ</name>
<sequence>MKKTSFLPAVSLAVLSLVFSTVSPSYGGDENSRGSEKNKSSELASTYDSKYWGTPSRDITNSDDQSEYDRNQIAIPGIEVASSEVFSVFPGRKASNAAAVVAGSGDLKDHGGTVLSEIHIYPIFWGPATTLTPAYTGAITNFFSAIQCGGTAPACIGQSDLVKQYFRGASSNSPIIKYVKSYTDTTNPPVSSPSTASIVAEAAKVVKAAAGDVLDTKGLYLVFTSNYPSRVKFCGWHSAGSYQPVRTTPATWFTVSYMPYLGGTPGCSASYLPRFNGFVNGQAVHSVINVATHELFETMSDSVISNRSAWFDAAGFENGDKCAWNFGSTMAGYRVQSEYSNFHKGCPDLTS</sequence>
<proteinExistence type="predicted"/>
<dbReference type="AlphaFoldDB" id="A0A6J7DYP0"/>
<accession>A0A6J7DYP0</accession>
<organism evidence="1">
    <name type="scientific">freshwater metagenome</name>
    <dbReference type="NCBI Taxonomy" id="449393"/>
    <lineage>
        <taxon>unclassified sequences</taxon>
        <taxon>metagenomes</taxon>
        <taxon>ecological metagenomes</taxon>
    </lineage>
</organism>
<protein>
    <submittedName>
        <fullName evidence="1">Unannotated protein</fullName>
    </submittedName>
</protein>
<reference evidence="1" key="1">
    <citation type="submission" date="2020-05" db="EMBL/GenBank/DDBJ databases">
        <authorList>
            <person name="Chiriac C."/>
            <person name="Salcher M."/>
            <person name="Ghai R."/>
            <person name="Kavagutti S V."/>
        </authorList>
    </citation>
    <scope>NUCLEOTIDE SEQUENCE</scope>
</reference>
<dbReference type="EMBL" id="CAFBLW010000038">
    <property type="protein sequence ID" value="CAB4875882.1"/>
    <property type="molecule type" value="Genomic_DNA"/>
</dbReference>
<gene>
    <name evidence="1" type="ORF">UFOPK3461_00604</name>
</gene>
<evidence type="ECO:0000313" key="1">
    <source>
        <dbReference type="EMBL" id="CAB4875882.1"/>
    </source>
</evidence>